<keyword evidence="3" id="KW-0448">Lipopolysaccharide biosynthesis</keyword>
<dbReference type="EMBL" id="PHHC01000119">
    <property type="protein sequence ID" value="PPE03282.1"/>
    <property type="molecule type" value="Genomic_DNA"/>
</dbReference>
<dbReference type="Gene3D" id="3.90.550.10">
    <property type="entry name" value="Spore Coat Polysaccharide Biosynthesis Protein SpsA, Chain A"/>
    <property type="match status" value="1"/>
</dbReference>
<gene>
    <name evidence="4" type="ORF">HCUR_01276</name>
</gene>
<sequence>MKIMRTLIIIPARLESKRLFQKPLVNLDGMPMIQRVFENLQRANIAPVWVAYDDDCIGNLFLESQRVKTGVCCSGTDRVAQALDIKKAWNQFDIVINVQGDTPILDTSVLSQLFIPFSLPEISVVTLICSFKRQSLRPEPSKVKAVCRASPLSGYWECHDFKRTIDFPDPSFSYYHHWGIYAFRPEVLKQFKTWDPSPKEQKEALEQLRFLDHGHSIWAAEVTNNSSYMCVDTLEDLKEVQDFLKKSSLNKTM</sequence>
<dbReference type="OrthoDB" id="9815559at2"/>
<evidence type="ECO:0000313" key="5">
    <source>
        <dbReference type="Proteomes" id="UP000239425"/>
    </source>
</evidence>
<evidence type="ECO:0000256" key="1">
    <source>
        <dbReference type="ARBA" id="ARBA00022679"/>
    </source>
</evidence>
<organism evidence="4 5">
    <name type="scientific">Holospora curviuscula</name>
    <dbReference type="NCBI Taxonomy" id="1082868"/>
    <lineage>
        <taxon>Bacteria</taxon>
        <taxon>Pseudomonadati</taxon>
        <taxon>Pseudomonadota</taxon>
        <taxon>Alphaproteobacteria</taxon>
        <taxon>Holosporales</taxon>
        <taxon>Holosporaceae</taxon>
        <taxon>Holospora</taxon>
    </lineage>
</organism>
<dbReference type="PANTHER" id="PTHR42866:SF2">
    <property type="entry name" value="3-DEOXY-MANNO-OCTULOSONATE CYTIDYLYLTRANSFERASE, MITOCHONDRIAL"/>
    <property type="match status" value="1"/>
</dbReference>
<dbReference type="GO" id="GO:0005829">
    <property type="term" value="C:cytosol"/>
    <property type="evidence" value="ECO:0007669"/>
    <property type="project" value="TreeGrafter"/>
</dbReference>
<proteinExistence type="predicted"/>
<dbReference type="Pfam" id="PF02348">
    <property type="entry name" value="CTP_transf_3"/>
    <property type="match status" value="1"/>
</dbReference>
<keyword evidence="5" id="KW-1185">Reference proteome</keyword>
<evidence type="ECO:0000313" key="4">
    <source>
        <dbReference type="EMBL" id="PPE03282.1"/>
    </source>
</evidence>
<dbReference type="Proteomes" id="UP000239425">
    <property type="component" value="Unassembled WGS sequence"/>
</dbReference>
<keyword evidence="2 4" id="KW-0548">Nucleotidyltransferase</keyword>
<dbReference type="InterPro" id="IPR029044">
    <property type="entry name" value="Nucleotide-diphossugar_trans"/>
</dbReference>
<evidence type="ECO:0000256" key="2">
    <source>
        <dbReference type="ARBA" id="ARBA00022695"/>
    </source>
</evidence>
<dbReference type="GO" id="GO:0009103">
    <property type="term" value="P:lipopolysaccharide biosynthetic process"/>
    <property type="evidence" value="ECO:0007669"/>
    <property type="project" value="UniProtKB-KW"/>
</dbReference>
<name>A0A2S5R7X1_9PROT</name>
<dbReference type="SUPFAM" id="SSF53448">
    <property type="entry name" value="Nucleotide-diphospho-sugar transferases"/>
    <property type="match status" value="1"/>
</dbReference>
<comment type="caution">
    <text evidence="4">The sequence shown here is derived from an EMBL/GenBank/DDBJ whole genome shotgun (WGS) entry which is preliminary data.</text>
</comment>
<accession>A0A2S5R7X1</accession>
<evidence type="ECO:0000256" key="3">
    <source>
        <dbReference type="ARBA" id="ARBA00022985"/>
    </source>
</evidence>
<keyword evidence="1 4" id="KW-0808">Transferase</keyword>
<protein>
    <submittedName>
        <fullName evidence="4">3-deoxy-manno-octulosonate cytidylyltransferase</fullName>
    </submittedName>
</protein>
<dbReference type="AlphaFoldDB" id="A0A2S5R7X1"/>
<dbReference type="PANTHER" id="PTHR42866">
    <property type="entry name" value="3-DEOXY-MANNO-OCTULOSONATE CYTIDYLYLTRANSFERASE"/>
    <property type="match status" value="1"/>
</dbReference>
<dbReference type="GO" id="GO:0008690">
    <property type="term" value="F:3-deoxy-manno-octulosonate cytidylyltransferase activity"/>
    <property type="evidence" value="ECO:0007669"/>
    <property type="project" value="TreeGrafter"/>
</dbReference>
<reference evidence="4 5" key="1">
    <citation type="submission" date="2017-11" db="EMBL/GenBank/DDBJ databases">
        <title>Comparative genomic analysis of Holospora spp., intranuclear symbionts of paramecia.</title>
        <authorList>
            <person name="Garushyants S.K."/>
            <person name="Beliavskaya A."/>
            <person name="Malko D.B."/>
            <person name="Logacheva M.D."/>
            <person name="Rautian M.S."/>
            <person name="Gelfand M.S."/>
        </authorList>
    </citation>
    <scope>NUCLEOTIDE SEQUENCE [LARGE SCALE GENOMIC DNA]</scope>
    <source>
        <strain evidence="5">02AZ16</strain>
    </source>
</reference>
<dbReference type="InterPro" id="IPR003329">
    <property type="entry name" value="Cytidylyl_trans"/>
</dbReference>